<dbReference type="InterPro" id="IPR039424">
    <property type="entry name" value="SBP_5"/>
</dbReference>
<keyword evidence="4 6" id="KW-0732">Signal</keyword>
<dbReference type="Gene3D" id="3.40.190.10">
    <property type="entry name" value="Periplasmic binding protein-like II"/>
    <property type="match status" value="1"/>
</dbReference>
<comment type="similarity">
    <text evidence="2">Belongs to the bacterial solute-binding protein 5 family.</text>
</comment>
<proteinExistence type="inferred from homology"/>
<evidence type="ECO:0000256" key="2">
    <source>
        <dbReference type="ARBA" id="ARBA00005695"/>
    </source>
</evidence>
<dbReference type="AlphaFoldDB" id="A0A1I5ZEC9"/>
<evidence type="ECO:0000313" key="8">
    <source>
        <dbReference type="EMBL" id="SFQ54795.1"/>
    </source>
</evidence>
<name>A0A1I5ZEC9_9PSEU</name>
<evidence type="ECO:0000256" key="6">
    <source>
        <dbReference type="SAM" id="SignalP"/>
    </source>
</evidence>
<dbReference type="PIRSF" id="PIRSF002741">
    <property type="entry name" value="MppA"/>
    <property type="match status" value="1"/>
</dbReference>
<dbReference type="GO" id="GO:0030313">
    <property type="term" value="C:cell envelope"/>
    <property type="evidence" value="ECO:0007669"/>
    <property type="project" value="UniProtKB-SubCell"/>
</dbReference>
<protein>
    <submittedName>
        <fullName evidence="8">Peptide/nickel transport system substrate-binding protein</fullName>
    </submittedName>
</protein>
<feature type="signal peptide" evidence="6">
    <location>
        <begin position="1"/>
        <end position="33"/>
    </location>
</feature>
<dbReference type="Gene3D" id="3.10.105.10">
    <property type="entry name" value="Dipeptide-binding Protein, Domain 3"/>
    <property type="match status" value="1"/>
</dbReference>
<feature type="domain" description="Solute-binding protein family 5" evidence="7">
    <location>
        <begin position="81"/>
        <end position="456"/>
    </location>
</feature>
<accession>A0A1I5ZEC9</accession>
<reference evidence="9" key="1">
    <citation type="submission" date="2016-10" db="EMBL/GenBank/DDBJ databases">
        <authorList>
            <person name="Varghese N."/>
            <person name="Submissions S."/>
        </authorList>
    </citation>
    <scope>NUCLEOTIDE SEQUENCE [LARGE SCALE GENOMIC DNA]</scope>
    <source>
        <strain evidence="9">CGMCC 4.5579</strain>
    </source>
</reference>
<dbReference type="GO" id="GO:0043190">
    <property type="term" value="C:ATP-binding cassette (ABC) transporter complex"/>
    <property type="evidence" value="ECO:0007669"/>
    <property type="project" value="InterPro"/>
</dbReference>
<evidence type="ECO:0000256" key="1">
    <source>
        <dbReference type="ARBA" id="ARBA00004196"/>
    </source>
</evidence>
<sequence length="600" mass="65532">MMRLSGRARVRSMIAVLAACLLVAGPFVAPAQAQQDKVLRVALVQEIDHLNPFTASFASSAMVGRMAWEFLTLPSAEDTSPTGGVAESWQPSPDGLTWTFRIREMTWSDGQPVTAGDAAFTLNRIMTDPKAAEANGSYVTNFESVTAPDDRTLVIRTKIPQSSMTALDIPIVPEHIWGGVEDMADPRTDEVDIVGVGSGPFVLTEFRRNEVIRLKANPTYWRGPAKIDELQFVSFKNSDMAVNALRNGEVDFVNRLTPAQFDALRDTPGVETNKANGRRYRDLLINPGAQNADRQPVGDGHPALRDVRVRKAIARAIDPQTLVDRVSGGYAQLGGGLVPALYAKYHYEPPADQRYTFDPARARAELDAAGYPMGPDGVRVGPDGRPLEFRLVGRASEDYQQRAADYVVSWLGEVGIRVNKQLVSDNEVNEVTSSGHYDLALSGWGTNPDPDYVLSLHTCDRLPVASGSSSSASFFCDEEYDRLYAAQRAEMDPEKRVQLVKQAQARYYDQVPTVILQYDNVLEAYRSDRFTGFTRQPADGQIMEQNGYWGFYGATPVDAASGGDGSSAGVWIAAGAGVLVLLVVGGVALTRRRTSAEDQE</sequence>
<keyword evidence="5" id="KW-0472">Membrane</keyword>
<keyword evidence="9" id="KW-1185">Reference proteome</keyword>
<keyword evidence="5" id="KW-0812">Transmembrane</keyword>
<evidence type="ECO:0000256" key="3">
    <source>
        <dbReference type="ARBA" id="ARBA00022448"/>
    </source>
</evidence>
<dbReference type="InterPro" id="IPR000914">
    <property type="entry name" value="SBP_5_dom"/>
</dbReference>
<evidence type="ECO:0000313" key="9">
    <source>
        <dbReference type="Proteomes" id="UP000198727"/>
    </source>
</evidence>
<keyword evidence="3" id="KW-0813">Transport</keyword>
<dbReference type="GO" id="GO:0015833">
    <property type="term" value="P:peptide transport"/>
    <property type="evidence" value="ECO:0007669"/>
    <property type="project" value="TreeGrafter"/>
</dbReference>
<evidence type="ECO:0000259" key="7">
    <source>
        <dbReference type="Pfam" id="PF00496"/>
    </source>
</evidence>
<feature type="chain" id="PRO_5011447943" evidence="6">
    <location>
        <begin position="34"/>
        <end position="600"/>
    </location>
</feature>
<comment type="subcellular location">
    <subcellularLocation>
        <location evidence="1">Cell envelope</location>
    </subcellularLocation>
</comment>
<gene>
    <name evidence="8" type="ORF">SAMN05421810_109100</name>
</gene>
<dbReference type="GO" id="GO:1904680">
    <property type="term" value="F:peptide transmembrane transporter activity"/>
    <property type="evidence" value="ECO:0007669"/>
    <property type="project" value="TreeGrafter"/>
</dbReference>
<dbReference type="SUPFAM" id="SSF53850">
    <property type="entry name" value="Periplasmic binding protein-like II"/>
    <property type="match status" value="1"/>
</dbReference>
<dbReference type="Pfam" id="PF00496">
    <property type="entry name" value="SBP_bac_5"/>
    <property type="match status" value="1"/>
</dbReference>
<dbReference type="Proteomes" id="UP000198727">
    <property type="component" value="Unassembled WGS sequence"/>
</dbReference>
<dbReference type="PANTHER" id="PTHR30290:SF10">
    <property type="entry name" value="PERIPLASMIC OLIGOPEPTIDE-BINDING PROTEIN-RELATED"/>
    <property type="match status" value="1"/>
</dbReference>
<keyword evidence="5" id="KW-1133">Transmembrane helix</keyword>
<evidence type="ECO:0000256" key="4">
    <source>
        <dbReference type="ARBA" id="ARBA00022729"/>
    </source>
</evidence>
<dbReference type="GO" id="GO:0042597">
    <property type="term" value="C:periplasmic space"/>
    <property type="evidence" value="ECO:0007669"/>
    <property type="project" value="UniProtKB-ARBA"/>
</dbReference>
<evidence type="ECO:0000256" key="5">
    <source>
        <dbReference type="SAM" id="Phobius"/>
    </source>
</evidence>
<feature type="transmembrane region" description="Helical" evidence="5">
    <location>
        <begin position="568"/>
        <end position="589"/>
    </location>
</feature>
<dbReference type="EMBL" id="FOWW01000009">
    <property type="protein sequence ID" value="SFQ54795.1"/>
    <property type="molecule type" value="Genomic_DNA"/>
</dbReference>
<dbReference type="STRING" id="587909.SAMN05421810_109100"/>
<dbReference type="CDD" id="cd00995">
    <property type="entry name" value="PBP2_NikA_DppA_OppA_like"/>
    <property type="match status" value="1"/>
</dbReference>
<organism evidence="8 9">
    <name type="scientific">Amycolatopsis arida</name>
    <dbReference type="NCBI Taxonomy" id="587909"/>
    <lineage>
        <taxon>Bacteria</taxon>
        <taxon>Bacillati</taxon>
        <taxon>Actinomycetota</taxon>
        <taxon>Actinomycetes</taxon>
        <taxon>Pseudonocardiales</taxon>
        <taxon>Pseudonocardiaceae</taxon>
        <taxon>Amycolatopsis</taxon>
    </lineage>
</organism>
<dbReference type="PANTHER" id="PTHR30290">
    <property type="entry name" value="PERIPLASMIC BINDING COMPONENT OF ABC TRANSPORTER"/>
    <property type="match status" value="1"/>
</dbReference>
<dbReference type="InterPro" id="IPR030678">
    <property type="entry name" value="Peptide/Ni-bd"/>
</dbReference>